<dbReference type="GO" id="GO:0004252">
    <property type="term" value="F:serine-type endopeptidase activity"/>
    <property type="evidence" value="ECO:0007669"/>
    <property type="project" value="UniProtKB-UniRule"/>
</dbReference>
<keyword evidence="1 3" id="KW-0645">Protease</keyword>
<dbReference type="InterPro" id="IPR002078">
    <property type="entry name" value="Sigma_54_int"/>
</dbReference>
<dbReference type="PROSITE" id="PS51786">
    <property type="entry name" value="LON_PROTEOLYTIC"/>
    <property type="match status" value="1"/>
</dbReference>
<dbReference type="SUPFAM" id="SSF54211">
    <property type="entry name" value="Ribosomal protein S5 domain 2-like"/>
    <property type="match status" value="1"/>
</dbReference>
<dbReference type="Pfam" id="PF05362">
    <property type="entry name" value="Lon_C"/>
    <property type="match status" value="1"/>
</dbReference>
<dbReference type="InterPro" id="IPR020568">
    <property type="entry name" value="Ribosomal_Su5_D2-typ_SF"/>
</dbReference>
<comment type="catalytic activity">
    <reaction evidence="3">
        <text>Hydrolysis of proteins in presence of ATP.</text>
        <dbReference type="EC" id="3.4.21.53"/>
    </reaction>
</comment>
<dbReference type="CDD" id="cd00009">
    <property type="entry name" value="AAA"/>
    <property type="match status" value="1"/>
</dbReference>
<dbReference type="InterPro" id="IPR027417">
    <property type="entry name" value="P-loop_NTPase"/>
</dbReference>
<dbReference type="PROSITE" id="PS50045">
    <property type="entry name" value="SIGMA54_INTERACT_4"/>
    <property type="match status" value="1"/>
</dbReference>
<dbReference type="EMBL" id="CBXI010000034">
    <property type="protein sequence ID" value="CDL91831.1"/>
    <property type="molecule type" value="Genomic_DNA"/>
</dbReference>
<feature type="domain" description="Lon proteolytic" evidence="5">
    <location>
        <begin position="463"/>
        <end position="636"/>
    </location>
</feature>
<dbReference type="Gene3D" id="3.40.50.300">
    <property type="entry name" value="P-loop containing nucleotide triphosphate hydrolases"/>
    <property type="match status" value="2"/>
</dbReference>
<organism evidence="6 7">
    <name type="scientific">Clostridium tyrobutyricum DIVETGP</name>
    <dbReference type="NCBI Taxonomy" id="1408889"/>
    <lineage>
        <taxon>Bacteria</taxon>
        <taxon>Bacillati</taxon>
        <taxon>Bacillota</taxon>
        <taxon>Clostridia</taxon>
        <taxon>Eubacteriales</taxon>
        <taxon>Clostridiaceae</taxon>
        <taxon>Clostridium</taxon>
    </lineage>
</organism>
<dbReference type="GeneID" id="29420308"/>
<reference evidence="6 7" key="1">
    <citation type="journal article" date="2015" name="Genome Announc.">
        <title>Draft Genome Sequence of Clostridium tyrobutyricum Strain DIVETGP, Isolated from Cow's Milk for Grana Padano Production.</title>
        <authorList>
            <person name="Soggiu A."/>
            <person name="Piras C."/>
            <person name="Gaiarsa S."/>
            <person name="Sassera D."/>
            <person name="Roncada P."/>
            <person name="Bendixen E."/>
            <person name="Brasca M."/>
            <person name="Bonizzi L."/>
        </authorList>
    </citation>
    <scope>NUCLEOTIDE SEQUENCE [LARGE SCALE GENOMIC DNA]</scope>
    <source>
        <strain evidence="6 7">DIVETGP</strain>
    </source>
</reference>
<dbReference type="Proteomes" id="UP000019482">
    <property type="component" value="Unassembled WGS sequence"/>
</dbReference>
<keyword evidence="3" id="KW-0378">Hydrolase</keyword>
<comment type="similarity">
    <text evidence="3">Belongs to the peptidase S16 family.</text>
</comment>
<dbReference type="OrthoDB" id="2318150at2"/>
<dbReference type="GO" id="GO:0016887">
    <property type="term" value="F:ATP hydrolysis activity"/>
    <property type="evidence" value="ECO:0007669"/>
    <property type="project" value="InterPro"/>
</dbReference>
<dbReference type="PANTHER" id="PTHR10046">
    <property type="entry name" value="ATP DEPENDENT LON PROTEASE FAMILY MEMBER"/>
    <property type="match status" value="1"/>
</dbReference>
<keyword evidence="2 3" id="KW-0720">Serine protease</keyword>
<dbReference type="PRINTS" id="PR00830">
    <property type="entry name" value="ENDOLAPTASE"/>
</dbReference>
<dbReference type="NCBIfam" id="TIGR02903">
    <property type="entry name" value="spore_lon_C"/>
    <property type="match status" value="1"/>
</dbReference>
<evidence type="ECO:0000313" key="7">
    <source>
        <dbReference type="Proteomes" id="UP000019482"/>
    </source>
</evidence>
<feature type="active site" evidence="3">
    <location>
        <position position="547"/>
    </location>
</feature>
<name>W6N669_CLOTY</name>
<dbReference type="GO" id="GO:0005524">
    <property type="term" value="F:ATP binding"/>
    <property type="evidence" value="ECO:0007669"/>
    <property type="project" value="InterPro"/>
</dbReference>
<proteinExistence type="inferred from homology"/>
<dbReference type="GO" id="GO:0030163">
    <property type="term" value="P:protein catabolic process"/>
    <property type="evidence" value="ECO:0007669"/>
    <property type="project" value="InterPro"/>
</dbReference>
<evidence type="ECO:0000256" key="1">
    <source>
        <dbReference type="ARBA" id="ARBA00022670"/>
    </source>
</evidence>
<keyword evidence="7" id="KW-1185">Reference proteome</keyword>
<evidence type="ECO:0000259" key="5">
    <source>
        <dbReference type="PROSITE" id="PS51786"/>
    </source>
</evidence>
<sequence length="636" mass="70921">MKSQSIEGLNKEIEKGSISLEDKIDALNDIMLKIISERIVKSRISKYKLSSFVKSNNIYDKLYAINVIVNEGNGIKNVPDSSNVNGVIEDTNKSITELLSRRYVRNRIEREVEKNLIEKQSKYMDEIRMGIIKKRKGPENAKTLKKYAELEVLDSKRLSKSIQDVLRPHSFKEIVGQKRAIKAILSKIASPYPQHIILYGPPGVGKTTAARIALEEAKKLKYTPFDKDAKFVEVNGTTLRWDPREITNPLLGSVHDPIYQGTKRDLAETGIPEPKLGLVTEAHGGVLFIDEIGELDDMLQNKLLKVLEDKRVEFSSSYYDPDDENTPKYVKYLFENGAPADFLLIGATTKEPSEINPALRSRCTQVYFEPLTVKDIQTIVKNAAEKLNIELESGVPEIISKYTIEGRKAINILSDAYGYALYNHDSDIDIKDIKNVKISLEDLNKVISVGRLVPFEDIKSDKKYDIGHIYGLGVSGYIGSTIEIEAVVFPARDKEKGIIRFNDTAGSMAKDSVFNAASVIRKITDKDIRNYDIHVNAVGGGRIDGPSAGSAITICIISALLNKPLRQDIAVTGEISLRGKIKPVGGIFEKVYGARRKGIKLIVVPKDNLNEVPVDTNDIDVKAVSDIEELIEIVFE</sequence>
<gene>
    <name evidence="6" type="ORF">CTDIVETGP_1901</name>
</gene>
<dbReference type="InterPro" id="IPR014721">
    <property type="entry name" value="Ribsml_uS5_D2-typ_fold_subgr"/>
</dbReference>
<dbReference type="InterPro" id="IPR014252">
    <property type="entry name" value="Spore_LonC"/>
</dbReference>
<dbReference type="GO" id="GO:0006508">
    <property type="term" value="P:proteolysis"/>
    <property type="evidence" value="ECO:0007669"/>
    <property type="project" value="UniProtKB-KW"/>
</dbReference>
<evidence type="ECO:0000313" key="6">
    <source>
        <dbReference type="EMBL" id="CDL91831.1"/>
    </source>
</evidence>
<protein>
    <recommendedName>
        <fullName evidence="3">endopeptidase La</fullName>
        <ecNumber evidence="3">3.4.21.53</ecNumber>
    </recommendedName>
</protein>
<comment type="caution">
    <text evidence="6">The sequence shown here is derived from an EMBL/GenBank/DDBJ whole genome shotgun (WGS) entry which is preliminary data.</text>
</comment>
<dbReference type="GO" id="GO:0004176">
    <property type="term" value="F:ATP-dependent peptidase activity"/>
    <property type="evidence" value="ECO:0007669"/>
    <property type="project" value="UniProtKB-UniRule"/>
</dbReference>
<dbReference type="SMART" id="SM00382">
    <property type="entry name" value="AAA"/>
    <property type="match status" value="1"/>
</dbReference>
<feature type="domain" description="Sigma-54 factor interaction" evidence="4">
    <location>
        <begin position="179"/>
        <end position="351"/>
    </location>
</feature>
<dbReference type="Pfam" id="PF00004">
    <property type="entry name" value="AAA"/>
    <property type="match status" value="1"/>
</dbReference>
<dbReference type="InterPro" id="IPR003593">
    <property type="entry name" value="AAA+_ATPase"/>
</dbReference>
<dbReference type="InterPro" id="IPR003959">
    <property type="entry name" value="ATPase_AAA_core"/>
</dbReference>
<dbReference type="SUPFAM" id="SSF52540">
    <property type="entry name" value="P-loop containing nucleoside triphosphate hydrolases"/>
    <property type="match status" value="1"/>
</dbReference>
<feature type="active site" evidence="3">
    <location>
        <position position="590"/>
    </location>
</feature>
<evidence type="ECO:0000256" key="2">
    <source>
        <dbReference type="ARBA" id="ARBA00022825"/>
    </source>
</evidence>
<dbReference type="EC" id="3.4.21.53" evidence="3"/>
<dbReference type="RefSeq" id="WP_017895882.1">
    <property type="nucleotide sequence ID" value="NZ_CBXI010000034.1"/>
</dbReference>
<dbReference type="InterPro" id="IPR008269">
    <property type="entry name" value="Lon_proteolytic"/>
</dbReference>
<evidence type="ECO:0000256" key="3">
    <source>
        <dbReference type="PROSITE-ProRule" id="PRU01122"/>
    </source>
</evidence>
<evidence type="ECO:0000259" key="4">
    <source>
        <dbReference type="PROSITE" id="PS50045"/>
    </source>
</evidence>
<accession>W6N669</accession>
<dbReference type="AlphaFoldDB" id="W6N669"/>
<dbReference type="InterPro" id="IPR027065">
    <property type="entry name" value="Lon_Prtase"/>
</dbReference>
<dbReference type="Gene3D" id="3.30.230.10">
    <property type="match status" value="1"/>
</dbReference>
<dbReference type="GO" id="GO:0006355">
    <property type="term" value="P:regulation of DNA-templated transcription"/>
    <property type="evidence" value="ECO:0007669"/>
    <property type="project" value="InterPro"/>
</dbReference>